<dbReference type="SUPFAM" id="SSF53850">
    <property type="entry name" value="Periplasmic binding protein-like II"/>
    <property type="match status" value="1"/>
</dbReference>
<dbReference type="OrthoDB" id="9785745at2"/>
<evidence type="ECO:0000256" key="4">
    <source>
        <dbReference type="ARBA" id="ARBA00023163"/>
    </source>
</evidence>
<dbReference type="Gene3D" id="3.40.190.10">
    <property type="entry name" value="Periplasmic binding protein-like II"/>
    <property type="match status" value="2"/>
</dbReference>
<dbReference type="GO" id="GO:0000976">
    <property type="term" value="F:transcription cis-regulatory region binding"/>
    <property type="evidence" value="ECO:0007669"/>
    <property type="project" value="TreeGrafter"/>
</dbReference>
<reference evidence="6 7" key="1">
    <citation type="submission" date="2019-04" db="EMBL/GenBank/DDBJ databases">
        <authorList>
            <person name="Embree M."/>
            <person name="Gaffney J.R."/>
        </authorList>
    </citation>
    <scope>NUCLEOTIDE SEQUENCE [LARGE SCALE GENOMIC DNA]</scope>
    <source>
        <strain evidence="6 7">JE7A12</strain>
    </source>
</reference>
<dbReference type="InterPro" id="IPR000847">
    <property type="entry name" value="LysR_HTH_N"/>
</dbReference>
<name>A0A4P8XWS5_9FIRM</name>
<feature type="domain" description="HTH lysR-type" evidence="5">
    <location>
        <begin position="1"/>
        <end position="58"/>
    </location>
</feature>
<keyword evidence="3" id="KW-0238">DNA-binding</keyword>
<dbReference type="PANTHER" id="PTHR30126:SF91">
    <property type="entry name" value="LYSR FAMILY TRANSCRIPTIONAL REGULATOR"/>
    <property type="match status" value="1"/>
</dbReference>
<keyword evidence="7" id="KW-1185">Reference proteome</keyword>
<dbReference type="Pfam" id="PF03466">
    <property type="entry name" value="LysR_substrate"/>
    <property type="match status" value="1"/>
</dbReference>
<dbReference type="RefSeq" id="WP_138157594.1">
    <property type="nucleotide sequence ID" value="NZ_CP039381.1"/>
</dbReference>
<dbReference type="InterPro" id="IPR036390">
    <property type="entry name" value="WH_DNA-bd_sf"/>
</dbReference>
<accession>A0A4P8XWS5</accession>
<dbReference type="SUPFAM" id="SSF46785">
    <property type="entry name" value="Winged helix' DNA-binding domain"/>
    <property type="match status" value="1"/>
</dbReference>
<dbReference type="GO" id="GO:0003700">
    <property type="term" value="F:DNA-binding transcription factor activity"/>
    <property type="evidence" value="ECO:0007669"/>
    <property type="project" value="InterPro"/>
</dbReference>
<dbReference type="Gene3D" id="1.10.10.10">
    <property type="entry name" value="Winged helix-like DNA-binding domain superfamily/Winged helix DNA-binding domain"/>
    <property type="match status" value="1"/>
</dbReference>
<keyword evidence="4" id="KW-0804">Transcription</keyword>
<dbReference type="InterPro" id="IPR036388">
    <property type="entry name" value="WH-like_DNA-bd_sf"/>
</dbReference>
<sequence length="284" mass="33125">MIDYRIKTFLKLCETMNYRKTAEQLNMTQPAVTQHIHFLENEYKCKLFIYDRHTLQITKEGILLKNYSENLQYQEEKLLEQMEIAKQKEYAIGATKTIGEYVITDKIAEYLKTPTNNILIEIDNTNRLLSKLQKGELDFALIEGFFDRNEFGSEIYKSEPFVGVCSNTHHFANKTIPLESAFSETLFIREKGSGTRTILEQVLAEQNYTTSNFMRNICISNFGLMSQLIRENLGITFAYEAILKNQPYLSPFYIEGLNIVRDFNYVYLDNPNSISIVNKFKEIL</sequence>
<dbReference type="EMBL" id="CP039381">
    <property type="protein sequence ID" value="QCT07595.1"/>
    <property type="molecule type" value="Genomic_DNA"/>
</dbReference>
<protein>
    <submittedName>
        <fullName evidence="6">LysR family transcriptional regulator</fullName>
    </submittedName>
</protein>
<dbReference type="InterPro" id="IPR005119">
    <property type="entry name" value="LysR_subst-bd"/>
</dbReference>
<evidence type="ECO:0000313" key="6">
    <source>
        <dbReference type="EMBL" id="QCT07595.1"/>
    </source>
</evidence>
<dbReference type="PANTHER" id="PTHR30126">
    <property type="entry name" value="HTH-TYPE TRANSCRIPTIONAL REGULATOR"/>
    <property type="match status" value="1"/>
</dbReference>
<evidence type="ECO:0000256" key="2">
    <source>
        <dbReference type="ARBA" id="ARBA00023015"/>
    </source>
</evidence>
<keyword evidence="2" id="KW-0805">Transcription regulation</keyword>
<comment type="similarity">
    <text evidence="1">Belongs to the LysR transcriptional regulatory family.</text>
</comment>
<dbReference type="Proteomes" id="UP000301475">
    <property type="component" value="Chromosome"/>
</dbReference>
<evidence type="ECO:0000259" key="5">
    <source>
        <dbReference type="PROSITE" id="PS50931"/>
    </source>
</evidence>
<dbReference type="PROSITE" id="PS50931">
    <property type="entry name" value="HTH_LYSR"/>
    <property type="match status" value="1"/>
</dbReference>
<organism evidence="6 7">
    <name type="scientific">Ruminococcus bovis</name>
    <dbReference type="NCBI Taxonomy" id="2564099"/>
    <lineage>
        <taxon>Bacteria</taxon>
        <taxon>Bacillati</taxon>
        <taxon>Bacillota</taxon>
        <taxon>Clostridia</taxon>
        <taxon>Eubacteriales</taxon>
        <taxon>Oscillospiraceae</taxon>
        <taxon>Ruminococcus</taxon>
    </lineage>
</organism>
<dbReference type="Pfam" id="PF00126">
    <property type="entry name" value="HTH_1"/>
    <property type="match status" value="1"/>
</dbReference>
<evidence type="ECO:0000256" key="1">
    <source>
        <dbReference type="ARBA" id="ARBA00009437"/>
    </source>
</evidence>
<gene>
    <name evidence="6" type="ORF">E5Z56_09600</name>
</gene>
<dbReference type="AlphaFoldDB" id="A0A4P8XWS5"/>
<proteinExistence type="inferred from homology"/>
<dbReference type="KEGG" id="ruj:E5Z56_09600"/>
<evidence type="ECO:0000256" key="3">
    <source>
        <dbReference type="ARBA" id="ARBA00023125"/>
    </source>
</evidence>
<evidence type="ECO:0000313" key="7">
    <source>
        <dbReference type="Proteomes" id="UP000301475"/>
    </source>
</evidence>